<dbReference type="InterPro" id="IPR033479">
    <property type="entry name" value="dCache_1"/>
</dbReference>
<sequence>MSRRPIAILLFILAVALLSGGVWWVSFTTALQPIADRGRADLSLAADRLVGELQRFRQVAVLLADHPDLAPLLAQGQGQARARSVLLRTSDKVGTLEILLADAEGAVLASSSDAPTASVTGQPHFQRAMQGAIGSYHTRLNETGQRVFSFAVPVFVGGEVAGAVIVDVDMEAVEESDWRGDPQAIYFTDEAGVVFVSNRSELLLRRQSGAGALPPAALGYLPSTLQPFFSHRALRIGDLELWFVDAGRYIPARALHFSQPLPVIGMTGEVLISTAQAERIAGLQAAFAAALSFAFGALLFLAAERRRALSEKLEIEARANAVLEARVEARTRELSDVNRSLRREIAEREEAEAALKKAQADLVQAGKLSALGKMSAGISHELNQPLMAIQNFAANAETFLERGNTEVAASNLARISDLARRMGRIIKNLRAFARQESEPISDVDIVSVVDAALEVAHARLHQLGVTVDWAPPPAPVKVRGGEVRLQQVVLNLVSNAADAMERAPEKRLLIELAREGGKVRLTVRDTGPGIDDPGKIFDPFYSTKEVGHSEGMGLGLSISYGLVQSFGGEIRGRNHPEGGAVFTVELTASGMEQVA</sequence>
<feature type="transmembrane region" description="Helical" evidence="18">
    <location>
        <begin position="281"/>
        <end position="303"/>
    </location>
</feature>
<dbReference type="Pfam" id="PF02518">
    <property type="entry name" value="HATPase_c"/>
    <property type="match status" value="1"/>
</dbReference>
<dbReference type="FunFam" id="1.10.287.130:FF:000049">
    <property type="entry name" value="C4-dicarboxylate transport sensor protein DctB"/>
    <property type="match status" value="1"/>
</dbReference>
<feature type="coiled-coil region" evidence="17">
    <location>
        <begin position="334"/>
        <end position="368"/>
    </location>
</feature>
<dbReference type="InterPro" id="IPR017055">
    <property type="entry name" value="Sig_transdc_His_kinase_DctB"/>
</dbReference>
<dbReference type="PIRSF" id="PIRSF036431">
    <property type="entry name" value="STHK_DctB"/>
    <property type="match status" value="1"/>
</dbReference>
<dbReference type="SMART" id="SM00388">
    <property type="entry name" value="HisKA"/>
    <property type="match status" value="1"/>
</dbReference>
<dbReference type="Gene3D" id="3.30.565.10">
    <property type="entry name" value="Histidine kinase-like ATPase, C-terminal domain"/>
    <property type="match status" value="1"/>
</dbReference>
<evidence type="ECO:0000256" key="1">
    <source>
        <dbReference type="ARBA" id="ARBA00000085"/>
    </source>
</evidence>
<evidence type="ECO:0000256" key="14">
    <source>
        <dbReference type="ARBA" id="ARBA00023136"/>
    </source>
</evidence>
<evidence type="ECO:0000256" key="13">
    <source>
        <dbReference type="ARBA" id="ARBA00023012"/>
    </source>
</evidence>
<evidence type="ECO:0000256" key="18">
    <source>
        <dbReference type="SAM" id="Phobius"/>
    </source>
</evidence>
<dbReference type="Pfam" id="PF00512">
    <property type="entry name" value="HisKA"/>
    <property type="match status" value="1"/>
</dbReference>
<evidence type="ECO:0000256" key="3">
    <source>
        <dbReference type="ARBA" id="ARBA00012438"/>
    </source>
</evidence>
<accession>A0A1Y5RUD9</accession>
<dbReference type="SUPFAM" id="SSF55874">
    <property type="entry name" value="ATPase domain of HSP90 chaperone/DNA topoisomerase II/histidine kinase"/>
    <property type="match status" value="1"/>
</dbReference>
<dbReference type="GO" id="GO:0000155">
    <property type="term" value="F:phosphorelay sensor kinase activity"/>
    <property type="evidence" value="ECO:0007669"/>
    <property type="project" value="InterPro"/>
</dbReference>
<dbReference type="GO" id="GO:0005886">
    <property type="term" value="C:plasma membrane"/>
    <property type="evidence" value="ECO:0007669"/>
    <property type="project" value="UniProtKB-SubCell"/>
</dbReference>
<evidence type="ECO:0000256" key="8">
    <source>
        <dbReference type="ARBA" id="ARBA00022692"/>
    </source>
</evidence>
<evidence type="ECO:0000313" key="20">
    <source>
        <dbReference type="EMBL" id="SLN22949.1"/>
    </source>
</evidence>
<keyword evidence="12 18" id="KW-1133">Transmembrane helix</keyword>
<keyword evidence="7 20" id="KW-0808">Transferase</keyword>
<keyword evidence="8 18" id="KW-0812">Transmembrane</keyword>
<keyword evidence="10" id="KW-0418">Kinase</keyword>
<evidence type="ECO:0000256" key="10">
    <source>
        <dbReference type="ARBA" id="ARBA00022777"/>
    </source>
</evidence>
<evidence type="ECO:0000313" key="21">
    <source>
        <dbReference type="Proteomes" id="UP000193409"/>
    </source>
</evidence>
<dbReference type="InterPro" id="IPR003594">
    <property type="entry name" value="HATPase_dom"/>
</dbReference>
<reference evidence="20 21" key="1">
    <citation type="submission" date="2017-03" db="EMBL/GenBank/DDBJ databases">
        <authorList>
            <person name="Afonso C.L."/>
            <person name="Miller P.J."/>
            <person name="Scott M.A."/>
            <person name="Spackman E."/>
            <person name="Goraichik I."/>
            <person name="Dimitrov K.M."/>
            <person name="Suarez D.L."/>
            <person name="Swayne D.E."/>
        </authorList>
    </citation>
    <scope>NUCLEOTIDE SEQUENCE [LARGE SCALE GENOMIC DNA]</scope>
    <source>
        <strain evidence="20 21">CECT 7680</strain>
    </source>
</reference>
<dbReference type="GO" id="GO:0005524">
    <property type="term" value="F:ATP binding"/>
    <property type="evidence" value="ECO:0007669"/>
    <property type="project" value="UniProtKB-KW"/>
</dbReference>
<evidence type="ECO:0000256" key="16">
    <source>
        <dbReference type="ARBA" id="ARBA00073143"/>
    </source>
</evidence>
<evidence type="ECO:0000256" key="4">
    <source>
        <dbReference type="ARBA" id="ARBA00022475"/>
    </source>
</evidence>
<evidence type="ECO:0000256" key="11">
    <source>
        <dbReference type="ARBA" id="ARBA00022840"/>
    </source>
</evidence>
<dbReference type="SUPFAM" id="SSF47384">
    <property type="entry name" value="Homodimeric domain of signal transducing histidine kinase"/>
    <property type="match status" value="1"/>
</dbReference>
<evidence type="ECO:0000256" key="15">
    <source>
        <dbReference type="ARBA" id="ARBA00059004"/>
    </source>
</evidence>
<dbReference type="Pfam" id="PF02743">
    <property type="entry name" value="dCache_1"/>
    <property type="match status" value="1"/>
</dbReference>
<evidence type="ECO:0000256" key="5">
    <source>
        <dbReference type="ARBA" id="ARBA00022519"/>
    </source>
</evidence>
<keyword evidence="14 18" id="KW-0472">Membrane</keyword>
<dbReference type="EC" id="2.7.13.3" evidence="3"/>
<dbReference type="PANTHER" id="PTHR43065:SF46">
    <property type="entry name" value="C4-DICARBOXYLATE TRANSPORT SENSOR PROTEIN DCTB"/>
    <property type="match status" value="1"/>
</dbReference>
<dbReference type="AlphaFoldDB" id="A0A1Y5RUD9"/>
<keyword evidence="5" id="KW-0997">Cell inner membrane</keyword>
<dbReference type="SUPFAM" id="SSF103190">
    <property type="entry name" value="Sensory domain-like"/>
    <property type="match status" value="1"/>
</dbReference>
<keyword evidence="4" id="KW-1003">Cell membrane</keyword>
<keyword evidence="6" id="KW-0597">Phosphoprotein</keyword>
<dbReference type="PRINTS" id="PR00344">
    <property type="entry name" value="BCTRLSENSOR"/>
</dbReference>
<feature type="domain" description="Histidine kinase" evidence="19">
    <location>
        <begin position="377"/>
        <end position="590"/>
    </location>
</feature>
<keyword evidence="11" id="KW-0067">ATP-binding</keyword>
<comment type="function">
    <text evidence="15">Member of the two-component regulatory system DctB/DctD involved in the transport of C4-dicarboxylates. DctB functions as a membrane-associated protein kinase that phosphorylates DctD in response to environmental signals.</text>
</comment>
<dbReference type="SMART" id="SM00387">
    <property type="entry name" value="HATPase_c"/>
    <property type="match status" value="1"/>
</dbReference>
<evidence type="ECO:0000256" key="12">
    <source>
        <dbReference type="ARBA" id="ARBA00022989"/>
    </source>
</evidence>
<dbReference type="InterPro" id="IPR036890">
    <property type="entry name" value="HATPase_C_sf"/>
</dbReference>
<dbReference type="CDD" id="cd00082">
    <property type="entry name" value="HisKA"/>
    <property type="match status" value="1"/>
</dbReference>
<proteinExistence type="predicted"/>
<keyword evidence="21" id="KW-1185">Reference proteome</keyword>
<organism evidence="20 21">
    <name type="scientific">Pseudoruegeria aquimaris</name>
    <dbReference type="NCBI Taxonomy" id="393663"/>
    <lineage>
        <taxon>Bacteria</taxon>
        <taxon>Pseudomonadati</taxon>
        <taxon>Pseudomonadota</taxon>
        <taxon>Alphaproteobacteria</taxon>
        <taxon>Rhodobacterales</taxon>
        <taxon>Roseobacteraceae</taxon>
        <taxon>Pseudoruegeria</taxon>
    </lineage>
</organism>
<protein>
    <recommendedName>
        <fullName evidence="16">C4-dicarboxylate transport sensor protein DctB</fullName>
        <ecNumber evidence="3">2.7.13.3</ecNumber>
    </recommendedName>
</protein>
<name>A0A1Y5RUD9_9RHOB</name>
<dbReference type="InterPro" id="IPR029151">
    <property type="entry name" value="Sensor-like_sf"/>
</dbReference>
<dbReference type="Gene3D" id="6.10.250.3020">
    <property type="match status" value="1"/>
</dbReference>
<dbReference type="InterPro" id="IPR005467">
    <property type="entry name" value="His_kinase_dom"/>
</dbReference>
<comment type="catalytic activity">
    <reaction evidence="1">
        <text>ATP + protein L-histidine = ADP + protein N-phospho-L-histidine.</text>
        <dbReference type="EC" id="2.7.13.3"/>
    </reaction>
</comment>
<evidence type="ECO:0000256" key="7">
    <source>
        <dbReference type="ARBA" id="ARBA00022679"/>
    </source>
</evidence>
<keyword evidence="13" id="KW-0902">Two-component regulatory system</keyword>
<evidence type="ECO:0000256" key="9">
    <source>
        <dbReference type="ARBA" id="ARBA00022741"/>
    </source>
</evidence>
<evidence type="ECO:0000256" key="6">
    <source>
        <dbReference type="ARBA" id="ARBA00022553"/>
    </source>
</evidence>
<dbReference type="RefSeq" id="WP_085867495.1">
    <property type="nucleotide sequence ID" value="NZ_FWFQ01000004.1"/>
</dbReference>
<dbReference type="InterPro" id="IPR003661">
    <property type="entry name" value="HisK_dim/P_dom"/>
</dbReference>
<keyword evidence="17" id="KW-0175">Coiled coil</keyword>
<dbReference type="EMBL" id="FWFQ01000004">
    <property type="protein sequence ID" value="SLN22949.1"/>
    <property type="molecule type" value="Genomic_DNA"/>
</dbReference>
<evidence type="ECO:0000259" key="19">
    <source>
        <dbReference type="PROSITE" id="PS50109"/>
    </source>
</evidence>
<dbReference type="Proteomes" id="UP000193409">
    <property type="component" value="Unassembled WGS sequence"/>
</dbReference>
<dbReference type="Gene3D" id="1.10.287.130">
    <property type="match status" value="1"/>
</dbReference>
<evidence type="ECO:0000256" key="2">
    <source>
        <dbReference type="ARBA" id="ARBA00004429"/>
    </source>
</evidence>
<dbReference type="OrthoDB" id="7568856at2"/>
<dbReference type="PANTHER" id="PTHR43065">
    <property type="entry name" value="SENSOR HISTIDINE KINASE"/>
    <property type="match status" value="1"/>
</dbReference>
<dbReference type="InterPro" id="IPR036097">
    <property type="entry name" value="HisK_dim/P_sf"/>
</dbReference>
<dbReference type="InterPro" id="IPR004358">
    <property type="entry name" value="Sig_transdc_His_kin-like_C"/>
</dbReference>
<keyword evidence="9" id="KW-0547">Nucleotide-binding</keyword>
<evidence type="ECO:0000256" key="17">
    <source>
        <dbReference type="SAM" id="Coils"/>
    </source>
</evidence>
<dbReference type="PROSITE" id="PS50109">
    <property type="entry name" value="HIS_KIN"/>
    <property type="match status" value="1"/>
</dbReference>
<dbReference type="Gene3D" id="3.30.450.20">
    <property type="entry name" value="PAS domain"/>
    <property type="match status" value="1"/>
</dbReference>
<gene>
    <name evidence="20" type="primary">dctB_2</name>
    <name evidence="20" type="ORF">PSA7680_00939</name>
</gene>
<comment type="subcellular location">
    <subcellularLocation>
        <location evidence="2">Cell inner membrane</location>
        <topology evidence="2">Multi-pass membrane protein</topology>
    </subcellularLocation>
</comment>